<accession>A0A5D0D342</accession>
<feature type="transmembrane region" description="Helical" evidence="1">
    <location>
        <begin position="58"/>
        <end position="76"/>
    </location>
</feature>
<evidence type="ECO:0000256" key="1">
    <source>
        <dbReference type="SAM" id="Phobius"/>
    </source>
</evidence>
<dbReference type="OrthoDB" id="1683109at2"/>
<keyword evidence="1" id="KW-0812">Transmembrane</keyword>
<keyword evidence="1" id="KW-0472">Membrane</keyword>
<feature type="transmembrane region" description="Helical" evidence="1">
    <location>
        <begin position="82"/>
        <end position="105"/>
    </location>
</feature>
<reference evidence="2 3" key="1">
    <citation type="submission" date="2019-08" db="EMBL/GenBank/DDBJ databases">
        <title>Genome sequencing of Paenibacillus faecis DSM 23593(T).</title>
        <authorList>
            <person name="Kook J.-K."/>
            <person name="Park S.-N."/>
            <person name="Lim Y.K."/>
        </authorList>
    </citation>
    <scope>NUCLEOTIDE SEQUENCE [LARGE SCALE GENOMIC DNA]</scope>
    <source>
        <strain evidence="2 3">DSM 23593</strain>
    </source>
</reference>
<name>A0A5D0D342_9BACL</name>
<dbReference type="Proteomes" id="UP000325218">
    <property type="component" value="Unassembled WGS sequence"/>
</dbReference>
<comment type="caution">
    <text evidence="2">The sequence shown here is derived from an EMBL/GenBank/DDBJ whole genome shotgun (WGS) entry which is preliminary data.</text>
</comment>
<organism evidence="2 3">
    <name type="scientific">Paenibacillus faecis</name>
    <dbReference type="NCBI Taxonomy" id="862114"/>
    <lineage>
        <taxon>Bacteria</taxon>
        <taxon>Bacillati</taxon>
        <taxon>Bacillota</taxon>
        <taxon>Bacilli</taxon>
        <taxon>Bacillales</taxon>
        <taxon>Paenibacillaceae</taxon>
        <taxon>Paenibacillus</taxon>
    </lineage>
</organism>
<keyword evidence="1" id="KW-1133">Transmembrane helix</keyword>
<evidence type="ECO:0000313" key="3">
    <source>
        <dbReference type="Proteomes" id="UP000325218"/>
    </source>
</evidence>
<evidence type="ECO:0000313" key="2">
    <source>
        <dbReference type="EMBL" id="TYA15617.1"/>
    </source>
</evidence>
<proteinExistence type="predicted"/>
<sequence length="152" mass="17080">MQFFATFEYSVFTEILVSELEAKGITDIYAVPLDARKQTPRLMDSLHRSDGVSFLDKPFVFGFLFSTIGASKGFVWTWGPVVWGLIGAAAGIIFGLLISVLMYLLKERKPRSRRTDKRGSEIILIVTCEDSQSELVEDLLWDHMALGLAKTK</sequence>
<dbReference type="AlphaFoldDB" id="A0A5D0D342"/>
<protein>
    <submittedName>
        <fullName evidence="2">Uncharacterized protein</fullName>
    </submittedName>
</protein>
<dbReference type="EMBL" id="VSDO01000001">
    <property type="protein sequence ID" value="TYA15617.1"/>
    <property type="molecule type" value="Genomic_DNA"/>
</dbReference>
<gene>
    <name evidence="2" type="ORF">FRY98_06585</name>
</gene>
<keyword evidence="3" id="KW-1185">Reference proteome</keyword>